<keyword evidence="4 7" id="KW-0812">Transmembrane</keyword>
<evidence type="ECO:0000313" key="9">
    <source>
        <dbReference type="EMBL" id="MBG0779328.1"/>
    </source>
</evidence>
<feature type="transmembrane region" description="Helical" evidence="7">
    <location>
        <begin position="6"/>
        <end position="27"/>
    </location>
</feature>
<dbReference type="AlphaFoldDB" id="A0A931G856"/>
<feature type="transmembrane region" description="Helical" evidence="7">
    <location>
        <begin position="293"/>
        <end position="313"/>
    </location>
</feature>
<feature type="transmembrane region" description="Helical" evidence="7">
    <location>
        <begin position="350"/>
        <end position="370"/>
    </location>
</feature>
<gene>
    <name evidence="9" type="ORF">H0S81_05315</name>
</gene>
<proteinExistence type="inferred from homology"/>
<dbReference type="GO" id="GO:0015297">
    <property type="term" value="F:antiporter activity"/>
    <property type="evidence" value="ECO:0007669"/>
    <property type="project" value="InterPro"/>
</dbReference>
<comment type="subcellular location">
    <subcellularLocation>
        <location evidence="1">Membrane</location>
        <topology evidence="1">Multi-pass membrane protein</topology>
    </subcellularLocation>
</comment>
<evidence type="ECO:0000259" key="8">
    <source>
        <dbReference type="Pfam" id="PF00999"/>
    </source>
</evidence>
<evidence type="ECO:0000256" key="3">
    <source>
        <dbReference type="ARBA" id="ARBA00022448"/>
    </source>
</evidence>
<name>A0A931G856_9BACT</name>
<dbReference type="InterPro" id="IPR006153">
    <property type="entry name" value="Cation/H_exchanger_TM"/>
</dbReference>
<accession>A0A931G856</accession>
<keyword evidence="6 7" id="KW-0472">Membrane</keyword>
<evidence type="ECO:0000256" key="5">
    <source>
        <dbReference type="ARBA" id="ARBA00022989"/>
    </source>
</evidence>
<feature type="transmembrane region" description="Helical" evidence="7">
    <location>
        <begin position="216"/>
        <end position="249"/>
    </location>
</feature>
<dbReference type="PANTHER" id="PTHR42751:SF3">
    <property type="entry name" value="SODIUM_GLUTAMATE SYMPORTER"/>
    <property type="match status" value="1"/>
</dbReference>
<comment type="similarity">
    <text evidence="2">Belongs to the monovalent cation:proton antiporter 2 (CPA2) transporter (TC 2.A.37) family.</text>
</comment>
<evidence type="ECO:0000256" key="4">
    <source>
        <dbReference type="ARBA" id="ARBA00022692"/>
    </source>
</evidence>
<comment type="caution">
    <text evidence="9">The sequence shown here is derived from an EMBL/GenBank/DDBJ whole genome shotgun (WGS) entry which is preliminary data.</text>
</comment>
<dbReference type="GO" id="GO:0016020">
    <property type="term" value="C:membrane"/>
    <property type="evidence" value="ECO:0007669"/>
    <property type="project" value="UniProtKB-SubCell"/>
</dbReference>
<dbReference type="PANTHER" id="PTHR42751">
    <property type="entry name" value="SODIUM/HYDROGEN EXCHANGER FAMILY/TRKA DOMAIN PROTEIN"/>
    <property type="match status" value="1"/>
</dbReference>
<evidence type="ECO:0000256" key="6">
    <source>
        <dbReference type="ARBA" id="ARBA00023136"/>
    </source>
</evidence>
<keyword evidence="5 7" id="KW-1133">Transmembrane helix</keyword>
<feature type="transmembrane region" description="Helical" evidence="7">
    <location>
        <begin position="146"/>
        <end position="170"/>
    </location>
</feature>
<evidence type="ECO:0000313" key="10">
    <source>
        <dbReference type="Proteomes" id="UP000706172"/>
    </source>
</evidence>
<evidence type="ECO:0000256" key="7">
    <source>
        <dbReference type="SAM" id="Phobius"/>
    </source>
</evidence>
<dbReference type="Proteomes" id="UP000706172">
    <property type="component" value="Unassembled WGS sequence"/>
</dbReference>
<dbReference type="InterPro" id="IPR038770">
    <property type="entry name" value="Na+/solute_symporter_sf"/>
</dbReference>
<feature type="transmembrane region" description="Helical" evidence="7">
    <location>
        <begin position="85"/>
        <end position="109"/>
    </location>
</feature>
<dbReference type="GO" id="GO:1902600">
    <property type="term" value="P:proton transmembrane transport"/>
    <property type="evidence" value="ECO:0007669"/>
    <property type="project" value="InterPro"/>
</dbReference>
<feature type="domain" description="Cation/H+ exchanger transmembrane" evidence="8">
    <location>
        <begin position="17"/>
        <end position="367"/>
    </location>
</feature>
<dbReference type="EMBL" id="JACCQK010000280">
    <property type="protein sequence ID" value="MBG0779328.1"/>
    <property type="molecule type" value="Genomic_DNA"/>
</dbReference>
<reference evidence="9" key="1">
    <citation type="submission" date="2020-07" db="EMBL/GenBank/DDBJ databases">
        <title>Severe corrosion of carbon steel in oil field produced water can be linked to methanogenic archaea containing a special type of NiFe hydrogenase.</title>
        <authorList>
            <person name="Lahme S."/>
            <person name="Mand J."/>
            <person name="Longwell J."/>
            <person name="Smith R."/>
            <person name="Enning D."/>
        </authorList>
    </citation>
    <scope>NUCLEOTIDE SEQUENCE</scope>
    <source>
        <strain evidence="9">MIC098Bin6</strain>
    </source>
</reference>
<dbReference type="Pfam" id="PF00999">
    <property type="entry name" value="Na_H_Exchanger"/>
    <property type="match status" value="1"/>
</dbReference>
<organism evidence="9 10">
    <name type="scientific">Desulfotignum balticum</name>
    <dbReference type="NCBI Taxonomy" id="115781"/>
    <lineage>
        <taxon>Bacteria</taxon>
        <taxon>Pseudomonadati</taxon>
        <taxon>Thermodesulfobacteriota</taxon>
        <taxon>Desulfobacteria</taxon>
        <taxon>Desulfobacterales</taxon>
        <taxon>Desulfobacteraceae</taxon>
        <taxon>Desulfotignum</taxon>
    </lineage>
</organism>
<feature type="transmembrane region" description="Helical" evidence="7">
    <location>
        <begin position="34"/>
        <end position="50"/>
    </location>
</feature>
<evidence type="ECO:0000256" key="1">
    <source>
        <dbReference type="ARBA" id="ARBA00004141"/>
    </source>
</evidence>
<feature type="transmembrane region" description="Helical" evidence="7">
    <location>
        <begin position="182"/>
        <end position="204"/>
    </location>
</feature>
<feature type="transmembrane region" description="Helical" evidence="7">
    <location>
        <begin position="56"/>
        <end position="73"/>
    </location>
</feature>
<protein>
    <submittedName>
        <fullName evidence="9">Cation:proton antiporter</fullName>
    </submittedName>
</protein>
<evidence type="ECO:0000256" key="2">
    <source>
        <dbReference type="ARBA" id="ARBA00005551"/>
    </source>
</evidence>
<feature type="transmembrane region" description="Helical" evidence="7">
    <location>
        <begin position="269"/>
        <end position="286"/>
    </location>
</feature>
<dbReference type="Gene3D" id="1.20.1530.20">
    <property type="match status" value="1"/>
</dbReference>
<keyword evidence="3" id="KW-0813">Transport</keyword>
<sequence>MGDVHFPVLFIAGGIFILLFAVGFIGMKIRIPGVVLYILLGIGLGGYFSGSHLLHLAGEVGIVLLFFMLGMEFPVRRLAGIAKKVAPAGTLDVCLNLFVTMGLCLFFGLDWITSFLMGGVVYATSSSITAKILESSKRMANPESEFLLGLLIFEDLVAPIAVAVLVGLTAGTAMTGVTFGMILAKIVGLIIGAVVIGHLIFSRLGGFVDRYLSQDIFILLMVGIALSYGGLALLLNLSEVLGAFLAGIILAEVQRTEPLEHAILPVRDLFLPLFFFYFGTTITFGDGVPMIPLLVVLLVWSIAGKIITGYYGARFYGLSKKVSVRAGLSFTQRGEFSVIIASMAVDTIRVLSGVFILSSAMIGILLFELAPRITTALFPKKARPQKYKVPGT</sequence>